<dbReference type="Proteomes" id="UP000184499">
    <property type="component" value="Unassembled WGS sequence"/>
</dbReference>
<dbReference type="RefSeq" id="XP_067482681.1">
    <property type="nucleotide sequence ID" value="XM_067623783.1"/>
</dbReference>
<evidence type="ECO:0000313" key="3">
    <source>
        <dbReference type="Proteomes" id="UP000184499"/>
    </source>
</evidence>
<feature type="region of interest" description="Disordered" evidence="1">
    <location>
        <begin position="49"/>
        <end position="86"/>
    </location>
</feature>
<dbReference type="EMBL" id="KV878680">
    <property type="protein sequence ID" value="OJJ75434.1"/>
    <property type="molecule type" value="Genomic_DNA"/>
</dbReference>
<evidence type="ECO:0000256" key="1">
    <source>
        <dbReference type="SAM" id="MobiDB-lite"/>
    </source>
</evidence>
<gene>
    <name evidence="2" type="ORF">ASPBRDRAFT_37701</name>
</gene>
<keyword evidence="3" id="KW-1185">Reference proteome</keyword>
<dbReference type="GeneID" id="93576271"/>
<organism evidence="2 3">
    <name type="scientific">Aspergillus brasiliensis (strain CBS 101740 / IMI 381727 / IBT 21946)</name>
    <dbReference type="NCBI Taxonomy" id="767769"/>
    <lineage>
        <taxon>Eukaryota</taxon>
        <taxon>Fungi</taxon>
        <taxon>Dikarya</taxon>
        <taxon>Ascomycota</taxon>
        <taxon>Pezizomycotina</taxon>
        <taxon>Eurotiomycetes</taxon>
        <taxon>Eurotiomycetidae</taxon>
        <taxon>Eurotiales</taxon>
        <taxon>Aspergillaceae</taxon>
        <taxon>Aspergillus</taxon>
        <taxon>Aspergillus subgen. Circumdati</taxon>
    </lineage>
</organism>
<dbReference type="AlphaFoldDB" id="A0A1L9UUM7"/>
<proteinExistence type="predicted"/>
<evidence type="ECO:0000313" key="2">
    <source>
        <dbReference type="EMBL" id="OJJ75434.1"/>
    </source>
</evidence>
<name>A0A1L9UUM7_ASPBC</name>
<dbReference type="VEuPathDB" id="FungiDB:ASPBRDRAFT_37701"/>
<accession>A0A1L9UUM7</accession>
<protein>
    <submittedName>
        <fullName evidence="2">Uncharacterized protein</fullName>
    </submittedName>
</protein>
<sequence>MTPAPVPKHLRQFFPILALCHQSRWFHAVFFTLASFALRWSTMPEEEAGTHSTWHRESSHPPWSRCTGGTVSMRASGKDKGKKRREHTYIMVRQGEN</sequence>
<reference evidence="3" key="1">
    <citation type="journal article" date="2017" name="Genome Biol.">
        <title>Comparative genomics reveals high biological diversity and specific adaptations in the industrially and medically important fungal genus Aspergillus.</title>
        <authorList>
            <person name="de Vries R.P."/>
            <person name="Riley R."/>
            <person name="Wiebenga A."/>
            <person name="Aguilar-Osorio G."/>
            <person name="Amillis S."/>
            <person name="Uchima C.A."/>
            <person name="Anderluh G."/>
            <person name="Asadollahi M."/>
            <person name="Askin M."/>
            <person name="Barry K."/>
            <person name="Battaglia E."/>
            <person name="Bayram O."/>
            <person name="Benocci T."/>
            <person name="Braus-Stromeyer S.A."/>
            <person name="Caldana C."/>
            <person name="Canovas D."/>
            <person name="Cerqueira G.C."/>
            <person name="Chen F."/>
            <person name="Chen W."/>
            <person name="Choi C."/>
            <person name="Clum A."/>
            <person name="Dos Santos R.A."/>
            <person name="Damasio A.R."/>
            <person name="Diallinas G."/>
            <person name="Emri T."/>
            <person name="Fekete E."/>
            <person name="Flipphi M."/>
            <person name="Freyberg S."/>
            <person name="Gallo A."/>
            <person name="Gournas C."/>
            <person name="Habgood R."/>
            <person name="Hainaut M."/>
            <person name="Harispe M.L."/>
            <person name="Henrissat B."/>
            <person name="Hilden K.S."/>
            <person name="Hope R."/>
            <person name="Hossain A."/>
            <person name="Karabika E."/>
            <person name="Karaffa L."/>
            <person name="Karanyi Z."/>
            <person name="Krasevec N."/>
            <person name="Kuo A."/>
            <person name="Kusch H."/>
            <person name="LaButti K."/>
            <person name="Lagendijk E.L."/>
            <person name="Lapidus A."/>
            <person name="Levasseur A."/>
            <person name="Lindquist E."/>
            <person name="Lipzen A."/>
            <person name="Logrieco A.F."/>
            <person name="MacCabe A."/>
            <person name="Maekelae M.R."/>
            <person name="Malavazi I."/>
            <person name="Melin P."/>
            <person name="Meyer V."/>
            <person name="Mielnichuk N."/>
            <person name="Miskei M."/>
            <person name="Molnar A.P."/>
            <person name="Mule G."/>
            <person name="Ngan C.Y."/>
            <person name="Orejas M."/>
            <person name="Orosz E."/>
            <person name="Ouedraogo J.P."/>
            <person name="Overkamp K.M."/>
            <person name="Park H.-S."/>
            <person name="Perrone G."/>
            <person name="Piumi F."/>
            <person name="Punt P.J."/>
            <person name="Ram A.F."/>
            <person name="Ramon A."/>
            <person name="Rauscher S."/>
            <person name="Record E."/>
            <person name="Riano-Pachon D.M."/>
            <person name="Robert V."/>
            <person name="Roehrig J."/>
            <person name="Ruller R."/>
            <person name="Salamov A."/>
            <person name="Salih N.S."/>
            <person name="Samson R.A."/>
            <person name="Sandor E."/>
            <person name="Sanguinetti M."/>
            <person name="Schuetze T."/>
            <person name="Sepcic K."/>
            <person name="Shelest E."/>
            <person name="Sherlock G."/>
            <person name="Sophianopoulou V."/>
            <person name="Squina F.M."/>
            <person name="Sun H."/>
            <person name="Susca A."/>
            <person name="Todd R.B."/>
            <person name="Tsang A."/>
            <person name="Unkles S.E."/>
            <person name="van de Wiele N."/>
            <person name="van Rossen-Uffink D."/>
            <person name="Oliveira J.V."/>
            <person name="Vesth T.C."/>
            <person name="Visser J."/>
            <person name="Yu J.-H."/>
            <person name="Zhou M."/>
            <person name="Andersen M.R."/>
            <person name="Archer D.B."/>
            <person name="Baker S.E."/>
            <person name="Benoit I."/>
            <person name="Brakhage A.A."/>
            <person name="Braus G.H."/>
            <person name="Fischer R."/>
            <person name="Frisvad J.C."/>
            <person name="Goldman G.H."/>
            <person name="Houbraken J."/>
            <person name="Oakley B."/>
            <person name="Pocsi I."/>
            <person name="Scazzocchio C."/>
            <person name="Seiboth B."/>
            <person name="vanKuyk P.A."/>
            <person name="Wortman J."/>
            <person name="Dyer P.S."/>
            <person name="Grigoriev I.V."/>
        </authorList>
    </citation>
    <scope>NUCLEOTIDE SEQUENCE [LARGE SCALE GENOMIC DNA]</scope>
    <source>
        <strain evidence="3">CBS 101740 / IMI 381727 / IBT 21946</strain>
    </source>
</reference>